<sequence length="83" mass="9506">MSELAAEVVSILQSGFVHNYCAIATSTLVFYDHAITLNNEIELIWRRKFSSVTLLFHLTRWTTLLWAVATLLLIFLPVDTIPR</sequence>
<dbReference type="Pfam" id="PF20151">
    <property type="entry name" value="DUF6533"/>
    <property type="match status" value="1"/>
</dbReference>
<dbReference type="Proteomes" id="UP000250043">
    <property type="component" value="Unassembled WGS sequence"/>
</dbReference>
<dbReference type="InterPro" id="IPR045340">
    <property type="entry name" value="DUF6533"/>
</dbReference>
<evidence type="ECO:0000259" key="2">
    <source>
        <dbReference type="Pfam" id="PF20151"/>
    </source>
</evidence>
<gene>
    <name evidence="3" type="ORF">OBBRIDRAFT_794213</name>
</gene>
<dbReference type="OrthoDB" id="2745134at2759"/>
<protein>
    <recommendedName>
        <fullName evidence="2">DUF6533 domain-containing protein</fullName>
    </recommendedName>
</protein>
<feature type="transmembrane region" description="Helical" evidence="1">
    <location>
        <begin position="54"/>
        <end position="76"/>
    </location>
</feature>
<reference evidence="3 4" key="1">
    <citation type="submission" date="2016-07" db="EMBL/GenBank/DDBJ databases">
        <title>Draft genome of the white-rot fungus Obba rivulosa 3A-2.</title>
        <authorList>
            <consortium name="DOE Joint Genome Institute"/>
            <person name="Miettinen O."/>
            <person name="Riley R."/>
            <person name="Acob R."/>
            <person name="Barry K."/>
            <person name="Cullen D."/>
            <person name="De Vries R."/>
            <person name="Hainaut M."/>
            <person name="Hatakka A."/>
            <person name="Henrissat B."/>
            <person name="Hilden K."/>
            <person name="Kuo R."/>
            <person name="Labutti K."/>
            <person name="Lipzen A."/>
            <person name="Makela M.R."/>
            <person name="Sandor L."/>
            <person name="Spatafora J.W."/>
            <person name="Grigoriev I.V."/>
            <person name="Hibbett D.S."/>
        </authorList>
    </citation>
    <scope>NUCLEOTIDE SEQUENCE [LARGE SCALE GENOMIC DNA]</scope>
    <source>
        <strain evidence="3 4">3A-2</strain>
    </source>
</reference>
<keyword evidence="4" id="KW-1185">Reference proteome</keyword>
<name>A0A8E2AWP1_9APHY</name>
<accession>A0A8E2AWP1</accession>
<evidence type="ECO:0000313" key="3">
    <source>
        <dbReference type="EMBL" id="OCH89519.1"/>
    </source>
</evidence>
<dbReference type="EMBL" id="KV722425">
    <property type="protein sequence ID" value="OCH89519.1"/>
    <property type="molecule type" value="Genomic_DNA"/>
</dbReference>
<dbReference type="AlphaFoldDB" id="A0A8E2AWP1"/>
<organism evidence="3 4">
    <name type="scientific">Obba rivulosa</name>
    <dbReference type="NCBI Taxonomy" id="1052685"/>
    <lineage>
        <taxon>Eukaryota</taxon>
        <taxon>Fungi</taxon>
        <taxon>Dikarya</taxon>
        <taxon>Basidiomycota</taxon>
        <taxon>Agaricomycotina</taxon>
        <taxon>Agaricomycetes</taxon>
        <taxon>Polyporales</taxon>
        <taxon>Gelatoporiaceae</taxon>
        <taxon>Obba</taxon>
    </lineage>
</organism>
<keyword evidence="1" id="KW-0472">Membrane</keyword>
<evidence type="ECO:0000256" key="1">
    <source>
        <dbReference type="SAM" id="Phobius"/>
    </source>
</evidence>
<proteinExistence type="predicted"/>
<feature type="domain" description="DUF6533" evidence="2">
    <location>
        <begin position="20"/>
        <end position="65"/>
    </location>
</feature>
<keyword evidence="1" id="KW-1133">Transmembrane helix</keyword>
<evidence type="ECO:0000313" key="4">
    <source>
        <dbReference type="Proteomes" id="UP000250043"/>
    </source>
</evidence>
<keyword evidence="1" id="KW-0812">Transmembrane</keyword>